<dbReference type="AlphaFoldDB" id="A0A0V7ZZ19"/>
<comment type="caution">
    <text evidence="2">The sequence shown here is derived from an EMBL/GenBank/DDBJ whole genome shotgun (WGS) entry which is preliminary data.</text>
</comment>
<dbReference type="Proteomes" id="UP000053372">
    <property type="component" value="Unassembled WGS sequence"/>
</dbReference>
<dbReference type="EMBL" id="LMTZ01000013">
    <property type="protein sequence ID" value="KST69808.1"/>
    <property type="molecule type" value="Genomic_DNA"/>
</dbReference>
<organism evidence="2 3">
    <name type="scientific">Mastigocoleus testarum BC008</name>
    <dbReference type="NCBI Taxonomy" id="371196"/>
    <lineage>
        <taxon>Bacteria</taxon>
        <taxon>Bacillati</taxon>
        <taxon>Cyanobacteriota</taxon>
        <taxon>Cyanophyceae</taxon>
        <taxon>Nostocales</taxon>
        <taxon>Hapalosiphonaceae</taxon>
        <taxon>Mastigocoleus</taxon>
    </lineage>
</organism>
<name>A0A0V7ZZ19_9CYAN</name>
<evidence type="ECO:0000313" key="2">
    <source>
        <dbReference type="EMBL" id="KST69808.1"/>
    </source>
</evidence>
<protein>
    <submittedName>
        <fullName evidence="2">Uncharacterized protein</fullName>
    </submittedName>
</protein>
<dbReference type="RefSeq" id="WP_027843005.1">
    <property type="nucleotide sequence ID" value="NZ_LMTZ01000013.1"/>
</dbReference>
<keyword evidence="3" id="KW-1185">Reference proteome</keyword>
<evidence type="ECO:0000313" key="3">
    <source>
        <dbReference type="Proteomes" id="UP000053372"/>
    </source>
</evidence>
<proteinExistence type="predicted"/>
<dbReference type="EMBL" id="LMTZ01000086">
    <property type="protein sequence ID" value="KST67556.1"/>
    <property type="molecule type" value="Genomic_DNA"/>
</dbReference>
<gene>
    <name evidence="1" type="ORF">BC008_30640</name>
    <name evidence="2" type="ORF">BC008_36210</name>
</gene>
<reference evidence="2 3" key="1">
    <citation type="journal article" date="2015" name="Genome Announc.">
        <title>Draft Genome of the Euendolithic (true boring) Cyanobacterium Mastigocoleus testarum strain BC008.</title>
        <authorList>
            <person name="Guida B.S."/>
            <person name="Garcia-Pichel F."/>
        </authorList>
    </citation>
    <scope>NUCLEOTIDE SEQUENCE [LARGE SCALE GENOMIC DNA]</scope>
    <source>
        <strain evidence="2 3">BC008</strain>
    </source>
</reference>
<sequence>MQNFGHLFVAFADLPKNYLTTTTGANDFSKAWYIRIASIEDKGKFWQKFAKKSKNASLEGNLFQIIF</sequence>
<accession>A0A0V7ZZ19</accession>
<evidence type="ECO:0000313" key="1">
    <source>
        <dbReference type="EMBL" id="KST67556.1"/>
    </source>
</evidence>